<feature type="transmembrane region" description="Helical" evidence="2">
    <location>
        <begin position="570"/>
        <end position="589"/>
    </location>
</feature>
<dbReference type="AlphaFoldDB" id="A0A0D2IZZ8"/>
<evidence type="ECO:0000313" key="4">
    <source>
        <dbReference type="EMBL" id="KIX08961.1"/>
    </source>
</evidence>
<feature type="transmembrane region" description="Helical" evidence="2">
    <location>
        <begin position="400"/>
        <end position="420"/>
    </location>
</feature>
<feature type="region of interest" description="Disordered" evidence="1">
    <location>
        <begin position="1"/>
        <end position="21"/>
    </location>
</feature>
<dbReference type="STRING" id="1442369.A0A0D2IZZ8"/>
<keyword evidence="5" id="KW-1185">Reference proteome</keyword>
<gene>
    <name evidence="4" type="ORF">Z518_00039</name>
</gene>
<feature type="transmembrane region" description="Helical" evidence="2">
    <location>
        <begin position="507"/>
        <end position="528"/>
    </location>
</feature>
<evidence type="ECO:0000256" key="1">
    <source>
        <dbReference type="SAM" id="MobiDB-lite"/>
    </source>
</evidence>
<reference evidence="4 5" key="1">
    <citation type="submission" date="2015-01" db="EMBL/GenBank/DDBJ databases">
        <title>The Genome Sequence of Rhinocladiella mackenzie CBS 650.93.</title>
        <authorList>
            <consortium name="The Broad Institute Genomics Platform"/>
            <person name="Cuomo C."/>
            <person name="de Hoog S."/>
            <person name="Gorbushina A."/>
            <person name="Stielow B."/>
            <person name="Teixiera M."/>
            <person name="Abouelleil A."/>
            <person name="Chapman S.B."/>
            <person name="Priest M."/>
            <person name="Young S.K."/>
            <person name="Wortman J."/>
            <person name="Nusbaum C."/>
            <person name="Birren B."/>
        </authorList>
    </citation>
    <scope>NUCLEOTIDE SEQUENCE [LARGE SCALE GENOMIC DNA]</scope>
    <source>
        <strain evidence="4 5">CBS 650.93</strain>
    </source>
</reference>
<sequence>MAPAHARFSYQKMDDDDPDAQHEAVELGPFNTVTSASFNYGAVPTITSDLPKGWTSTEKMPIRPASTATMFSGWRGGATSAAGLASISLCINLGVGIWLCTQGKNAGGLTEVYRGNCNTAKQLSIWVHLAINILSTLLLGGSNYCMQCVSAPTRKEIDKAHSQGKYLDIGVPSMRNLGVIGLQKNALWWILGLTSIPLHLMYNSAFYSSLSNNDYNILIVTPDFVTGGAFDLAAAIDASHTIWDYDATIDVDPAAIQSEIGTARFERLEVKQCIRDYAQVFLSSRRNLVLVSNADQANNSLLYLEKYETSRELGDGRYTPYNWSVDFYPSQIKTDTDRICRAVGTIYQSHNPPNNPTACDAYISEIEAASDEWEPWGYQVQYCMSETVDESCSFNGNIPIIFTVIACNVAKLLLMLIVAFRLRGSPLITIGDAIASFLQRPDLTTEGLCLLTRQDVTRGTEKVGPDGRPLPGRLRLWPPDASATKLQGQPATARRYRWSQAASWRRWVFTIALTAIALVVVAGLLAWASKRVVSRTRSISIWKMGFGAVNVNTLINGWDIEKIADPSTQILASILIANLPQTILSFLYLNLNGLLTSMFLADEWSDFARERKTLRVSTPQGRQRSNHFLQLPYRMGVPLMVLSGLLHWLVSQSIFLAIVSEYTPLGDLATPVAIATCGFSPVAMLTLILVGAATIAGVIGLSRLRYDGGIPLVGSCSVAIAAACHRPTWDVDAHLNPVQWGAVPGAERETGVGHCCFTSGDVEELHIGRMYAGIIPKLD</sequence>
<dbReference type="Pfam" id="PF20163">
    <property type="entry name" value="DUF6536"/>
    <property type="match status" value="1"/>
</dbReference>
<dbReference type="PANTHER" id="PTHR35395">
    <property type="entry name" value="DUF6536 DOMAIN-CONTAINING PROTEIN"/>
    <property type="match status" value="1"/>
</dbReference>
<evidence type="ECO:0000313" key="5">
    <source>
        <dbReference type="Proteomes" id="UP000053617"/>
    </source>
</evidence>
<dbReference type="PANTHER" id="PTHR35395:SF1">
    <property type="entry name" value="DUF6536 DOMAIN-CONTAINING PROTEIN"/>
    <property type="match status" value="1"/>
</dbReference>
<keyword evidence="2" id="KW-0472">Membrane</keyword>
<dbReference type="GeneID" id="25288110"/>
<accession>A0A0D2IZZ8</accession>
<evidence type="ECO:0000259" key="3">
    <source>
        <dbReference type="Pfam" id="PF20163"/>
    </source>
</evidence>
<keyword evidence="2" id="KW-0812">Transmembrane</keyword>
<dbReference type="Proteomes" id="UP000053617">
    <property type="component" value="Unassembled WGS sequence"/>
</dbReference>
<dbReference type="RefSeq" id="XP_013276097.1">
    <property type="nucleotide sequence ID" value="XM_013420643.1"/>
</dbReference>
<keyword evidence="2" id="KW-1133">Transmembrane helix</keyword>
<dbReference type="EMBL" id="KN847475">
    <property type="protein sequence ID" value="KIX08961.1"/>
    <property type="molecule type" value="Genomic_DNA"/>
</dbReference>
<feature type="domain" description="DUF6536" evidence="3">
    <location>
        <begin position="74"/>
        <end position="225"/>
    </location>
</feature>
<evidence type="ECO:0000256" key="2">
    <source>
        <dbReference type="SAM" id="Phobius"/>
    </source>
</evidence>
<name>A0A0D2IZZ8_9EURO</name>
<protein>
    <recommendedName>
        <fullName evidence="3">DUF6536 domain-containing protein</fullName>
    </recommendedName>
</protein>
<feature type="transmembrane region" description="Helical" evidence="2">
    <location>
        <begin position="637"/>
        <end position="659"/>
    </location>
</feature>
<proteinExistence type="predicted"/>
<feature type="transmembrane region" description="Helical" evidence="2">
    <location>
        <begin position="679"/>
        <end position="701"/>
    </location>
</feature>
<organism evidence="4 5">
    <name type="scientific">Rhinocladiella mackenziei CBS 650.93</name>
    <dbReference type="NCBI Taxonomy" id="1442369"/>
    <lineage>
        <taxon>Eukaryota</taxon>
        <taxon>Fungi</taxon>
        <taxon>Dikarya</taxon>
        <taxon>Ascomycota</taxon>
        <taxon>Pezizomycotina</taxon>
        <taxon>Eurotiomycetes</taxon>
        <taxon>Chaetothyriomycetidae</taxon>
        <taxon>Chaetothyriales</taxon>
        <taxon>Herpotrichiellaceae</taxon>
        <taxon>Rhinocladiella</taxon>
    </lineage>
</organism>
<dbReference type="HOGENOM" id="CLU_010112_0_0_1"/>
<dbReference type="OrthoDB" id="5429634at2759"/>
<dbReference type="VEuPathDB" id="FungiDB:Z518_00039"/>
<dbReference type="InterPro" id="IPR046623">
    <property type="entry name" value="DUF6536"/>
</dbReference>